<dbReference type="InterPro" id="IPR000515">
    <property type="entry name" value="MetI-like"/>
</dbReference>
<feature type="transmembrane region" description="Helical" evidence="7">
    <location>
        <begin position="35"/>
        <end position="56"/>
    </location>
</feature>
<evidence type="ECO:0000313" key="9">
    <source>
        <dbReference type="EMBL" id="RAP77892.1"/>
    </source>
</evidence>
<protein>
    <submittedName>
        <fullName evidence="9">Carbohydrate ABC transporter permease</fullName>
    </submittedName>
</protein>
<evidence type="ECO:0000256" key="6">
    <source>
        <dbReference type="ARBA" id="ARBA00023136"/>
    </source>
</evidence>
<dbReference type="SUPFAM" id="SSF161098">
    <property type="entry name" value="MetI-like"/>
    <property type="match status" value="1"/>
</dbReference>
<keyword evidence="6 7" id="KW-0472">Membrane</keyword>
<dbReference type="PROSITE" id="PS50928">
    <property type="entry name" value="ABC_TM1"/>
    <property type="match status" value="1"/>
</dbReference>
<dbReference type="PANTHER" id="PTHR43744">
    <property type="entry name" value="ABC TRANSPORTER PERMEASE PROTEIN MG189-RELATED-RELATED"/>
    <property type="match status" value="1"/>
</dbReference>
<sequence length="323" mass="36664">MAAEPAMEAQSHQLTKTSVIPKAKNKIRTTTGEKIFNICNITLLLLLCLVTLYPFWYVLVLSFNVGIDAAKGPIWFWPRDFTWDNYNYVFHNPMIKSAFFVTIGRAILGSLFSICVMLLAAFALSKRFLPGRRMILYFLMIPMFISGSLISNYVVMVKLGLLNNFLVYIIPGAFSFFFMIIIRTFIEQIPEGVEESAMIDGAGFYQIFIKIIVPLCKPILAAMLFFSIVGHWLDFGTNLLYVNEEKLYVLQYVLYLVVIANKGSDMINLMQFSGTVPTVKDAVPTPEVLKMSTLMVVTLPLLFVYPFFQRFFIKGMMVGAIKA</sequence>
<feature type="transmembrane region" description="Helical" evidence="7">
    <location>
        <begin position="134"/>
        <end position="153"/>
    </location>
</feature>
<evidence type="ECO:0000256" key="7">
    <source>
        <dbReference type="RuleBase" id="RU363032"/>
    </source>
</evidence>
<evidence type="ECO:0000256" key="2">
    <source>
        <dbReference type="ARBA" id="ARBA00022448"/>
    </source>
</evidence>
<dbReference type="Proteomes" id="UP000249260">
    <property type="component" value="Unassembled WGS sequence"/>
</dbReference>
<reference evidence="9 10" key="1">
    <citation type="submission" date="2018-06" db="EMBL/GenBank/DDBJ databases">
        <title>Paenibacillus montanisoli sp. nov., isolated from mountain area soil.</title>
        <authorList>
            <person name="Wu M."/>
        </authorList>
    </citation>
    <scope>NUCLEOTIDE SEQUENCE [LARGE SCALE GENOMIC DNA]</scope>
    <source>
        <strain evidence="9 10">RA17</strain>
    </source>
</reference>
<comment type="similarity">
    <text evidence="7">Belongs to the binding-protein-dependent transport system permease family.</text>
</comment>
<evidence type="ECO:0000259" key="8">
    <source>
        <dbReference type="PROSITE" id="PS50928"/>
    </source>
</evidence>
<dbReference type="AlphaFoldDB" id="A0A328U736"/>
<evidence type="ECO:0000256" key="3">
    <source>
        <dbReference type="ARBA" id="ARBA00022475"/>
    </source>
</evidence>
<gene>
    <name evidence="9" type="ORF">DL346_05400</name>
</gene>
<feature type="transmembrane region" description="Helical" evidence="7">
    <location>
        <begin position="98"/>
        <end position="122"/>
    </location>
</feature>
<proteinExistence type="inferred from homology"/>
<evidence type="ECO:0000256" key="4">
    <source>
        <dbReference type="ARBA" id="ARBA00022692"/>
    </source>
</evidence>
<feature type="transmembrane region" description="Helical" evidence="7">
    <location>
        <begin position="207"/>
        <end position="233"/>
    </location>
</feature>
<dbReference type="EMBL" id="QLUW01000001">
    <property type="protein sequence ID" value="RAP77892.1"/>
    <property type="molecule type" value="Genomic_DNA"/>
</dbReference>
<evidence type="ECO:0000313" key="10">
    <source>
        <dbReference type="Proteomes" id="UP000249260"/>
    </source>
</evidence>
<dbReference type="CDD" id="cd06261">
    <property type="entry name" value="TM_PBP2"/>
    <property type="match status" value="1"/>
</dbReference>
<feature type="transmembrane region" description="Helical" evidence="7">
    <location>
        <begin position="165"/>
        <end position="186"/>
    </location>
</feature>
<keyword evidence="10" id="KW-1185">Reference proteome</keyword>
<dbReference type="GO" id="GO:0055085">
    <property type="term" value="P:transmembrane transport"/>
    <property type="evidence" value="ECO:0007669"/>
    <property type="project" value="InterPro"/>
</dbReference>
<keyword evidence="3" id="KW-1003">Cell membrane</keyword>
<accession>A0A328U736</accession>
<comment type="subcellular location">
    <subcellularLocation>
        <location evidence="1 7">Cell membrane</location>
        <topology evidence="1 7">Multi-pass membrane protein</topology>
    </subcellularLocation>
</comment>
<comment type="caution">
    <text evidence="9">The sequence shown here is derived from an EMBL/GenBank/DDBJ whole genome shotgun (WGS) entry which is preliminary data.</text>
</comment>
<evidence type="ECO:0000256" key="5">
    <source>
        <dbReference type="ARBA" id="ARBA00022989"/>
    </source>
</evidence>
<dbReference type="Gene3D" id="1.10.3720.10">
    <property type="entry name" value="MetI-like"/>
    <property type="match status" value="1"/>
</dbReference>
<dbReference type="InterPro" id="IPR035906">
    <property type="entry name" value="MetI-like_sf"/>
</dbReference>
<organism evidence="9 10">
    <name type="scientific">Paenibacillus montanisoli</name>
    <dbReference type="NCBI Taxonomy" id="2081970"/>
    <lineage>
        <taxon>Bacteria</taxon>
        <taxon>Bacillati</taxon>
        <taxon>Bacillota</taxon>
        <taxon>Bacilli</taxon>
        <taxon>Bacillales</taxon>
        <taxon>Paenibacillaceae</taxon>
        <taxon>Paenibacillus</taxon>
    </lineage>
</organism>
<keyword evidence="4 7" id="KW-0812">Transmembrane</keyword>
<feature type="domain" description="ABC transmembrane type-1" evidence="8">
    <location>
        <begin position="99"/>
        <end position="306"/>
    </location>
</feature>
<feature type="transmembrane region" description="Helical" evidence="7">
    <location>
        <begin position="288"/>
        <end position="308"/>
    </location>
</feature>
<name>A0A328U736_9BACL</name>
<dbReference type="OrthoDB" id="157184at2"/>
<dbReference type="RefSeq" id="WP_112881015.1">
    <property type="nucleotide sequence ID" value="NZ_QLUW01000001.1"/>
</dbReference>
<keyword evidence="2 7" id="KW-0813">Transport</keyword>
<evidence type="ECO:0000256" key="1">
    <source>
        <dbReference type="ARBA" id="ARBA00004651"/>
    </source>
</evidence>
<dbReference type="PANTHER" id="PTHR43744:SF9">
    <property type="entry name" value="POLYGALACTURONAN_RHAMNOGALACTURONAN TRANSPORT SYSTEM PERMEASE PROTEIN YTCP"/>
    <property type="match status" value="1"/>
</dbReference>
<dbReference type="Pfam" id="PF00528">
    <property type="entry name" value="BPD_transp_1"/>
    <property type="match status" value="1"/>
</dbReference>
<keyword evidence="5 7" id="KW-1133">Transmembrane helix</keyword>
<dbReference type="GO" id="GO:0005886">
    <property type="term" value="C:plasma membrane"/>
    <property type="evidence" value="ECO:0007669"/>
    <property type="project" value="UniProtKB-SubCell"/>
</dbReference>